<feature type="transmembrane region" description="Helical" evidence="1">
    <location>
        <begin position="218"/>
        <end position="238"/>
    </location>
</feature>
<evidence type="ECO:0000313" key="3">
    <source>
        <dbReference type="Proteomes" id="UP000663929"/>
    </source>
</evidence>
<evidence type="ECO:0000256" key="1">
    <source>
        <dbReference type="SAM" id="Phobius"/>
    </source>
</evidence>
<accession>A0A8A4TT15</accession>
<feature type="transmembrane region" description="Helical" evidence="1">
    <location>
        <begin position="20"/>
        <end position="44"/>
    </location>
</feature>
<keyword evidence="1" id="KW-0472">Membrane</keyword>
<keyword evidence="1" id="KW-0812">Transmembrane</keyword>
<keyword evidence="3" id="KW-1185">Reference proteome</keyword>
<organism evidence="2 3">
    <name type="scientific">Sulfidibacter corallicola</name>
    <dbReference type="NCBI Taxonomy" id="2818388"/>
    <lineage>
        <taxon>Bacteria</taxon>
        <taxon>Pseudomonadati</taxon>
        <taxon>Acidobacteriota</taxon>
        <taxon>Holophagae</taxon>
        <taxon>Acanthopleuribacterales</taxon>
        <taxon>Acanthopleuribacteraceae</taxon>
        <taxon>Sulfidibacter</taxon>
    </lineage>
</organism>
<protein>
    <submittedName>
        <fullName evidence="2">Uncharacterized protein</fullName>
    </submittedName>
</protein>
<feature type="transmembrane region" description="Helical" evidence="1">
    <location>
        <begin position="250"/>
        <end position="271"/>
    </location>
</feature>
<dbReference type="KEGG" id="scor:J3U87_07500"/>
<dbReference type="Proteomes" id="UP000663929">
    <property type="component" value="Chromosome"/>
</dbReference>
<feature type="transmembrane region" description="Helical" evidence="1">
    <location>
        <begin position="128"/>
        <end position="153"/>
    </location>
</feature>
<reference evidence="2" key="1">
    <citation type="submission" date="2021-03" db="EMBL/GenBank/DDBJ databases">
        <title>Acanthopleuribacteraceae sp. M133.</title>
        <authorList>
            <person name="Wang G."/>
        </authorList>
    </citation>
    <scope>NUCLEOTIDE SEQUENCE</scope>
    <source>
        <strain evidence="2">M133</strain>
    </source>
</reference>
<proteinExistence type="predicted"/>
<keyword evidence="1" id="KW-1133">Transmembrane helix</keyword>
<name>A0A8A4TT15_SULCO</name>
<feature type="transmembrane region" description="Helical" evidence="1">
    <location>
        <begin position="165"/>
        <end position="185"/>
    </location>
</feature>
<dbReference type="RefSeq" id="WP_237382413.1">
    <property type="nucleotide sequence ID" value="NZ_CP071793.1"/>
</dbReference>
<dbReference type="EMBL" id="CP071793">
    <property type="protein sequence ID" value="QTD52304.1"/>
    <property type="molecule type" value="Genomic_DNA"/>
</dbReference>
<feature type="transmembrane region" description="Helical" evidence="1">
    <location>
        <begin position="88"/>
        <end position="107"/>
    </location>
</feature>
<dbReference type="AlphaFoldDB" id="A0A8A4TT15"/>
<evidence type="ECO:0000313" key="2">
    <source>
        <dbReference type="EMBL" id="QTD52304.1"/>
    </source>
</evidence>
<gene>
    <name evidence="2" type="ORF">J3U87_07500</name>
</gene>
<sequence>MRKPHFIDCLRRALPAVPRYPRTLLTLLFANLVAALVCLAPFWMAFESYSKRRVVGDGGLLDPHFLVDFLFYRQGSWDLAKGMLPISIGLYALFSVFLSGGVFSVLFQGRGDHAALFWRDAGRFFPKFVMLLVWSIPLFALAPLLHGGVLLALEAIYGPELPAAVEFYGGWAALALPALGWLLYLRVFDYARIYMVTTGQAPASLALYEGVVFVGRRFFSVVGLALSVAVVLALWFWLYAEARGFLPESGWLLILLQQIWMLGRQAARLWLYDAELRLFRKLRTRAPLKAVGLPPRRRLPV</sequence>